<dbReference type="EMBL" id="JAHRWL010000002">
    <property type="protein sequence ID" value="MBV2360395.1"/>
    <property type="molecule type" value="Genomic_DNA"/>
</dbReference>
<protein>
    <submittedName>
        <fullName evidence="2">Allophanate hydrolase subunit 1</fullName>
    </submittedName>
</protein>
<dbReference type="InterPro" id="IPR010016">
    <property type="entry name" value="PxpB"/>
</dbReference>
<feature type="domain" description="Carboxyltransferase" evidence="1">
    <location>
        <begin position="6"/>
        <end position="209"/>
    </location>
</feature>
<dbReference type="RefSeq" id="WP_217778501.1">
    <property type="nucleotide sequence ID" value="NZ_JAHRWL010000002.1"/>
</dbReference>
<dbReference type="Proteomes" id="UP001166293">
    <property type="component" value="Unassembled WGS sequence"/>
</dbReference>
<dbReference type="PANTHER" id="PTHR34698:SF2">
    <property type="entry name" value="5-OXOPROLINASE SUBUNIT B"/>
    <property type="match status" value="1"/>
</dbReference>
<keyword evidence="2" id="KW-0378">Hydrolase</keyword>
<keyword evidence="3" id="KW-1185">Reference proteome</keyword>
<reference evidence="2" key="1">
    <citation type="submission" date="2021-06" db="EMBL/GenBank/DDBJ databases">
        <title>Thalassococcus sp. CAU 1522 isolated from sea sand, Republic of Korea.</title>
        <authorList>
            <person name="Kim W."/>
        </authorList>
    </citation>
    <scope>NUCLEOTIDE SEQUENCE</scope>
    <source>
        <strain evidence="2">CAU 1522</strain>
    </source>
</reference>
<sequence>MIPGFPILRNAGADGLLVSFGPALSEPANRAAIAFRAAIEGAGWDGVAETSSTLVSAYLRMTPKADPDALEDRLSRLMASRDWFAEPLPAGRRLHRIPTVYGTDLAPQLDEAAGLAGCDADAAIAVLSSARLRVTALGFAPGQPYLGELPAAWDIPRQQGLTPTVPTGALVLAIRQMVLFATRAPTGWRHVGQTAAPLFRPGHDRPFLLRPGDEVVFPAVPRNRFDDLQGDPDGGCTWEPL</sequence>
<evidence type="ECO:0000313" key="3">
    <source>
        <dbReference type="Proteomes" id="UP001166293"/>
    </source>
</evidence>
<accession>A0ABS6N8Q1</accession>
<dbReference type="Pfam" id="PF02682">
    <property type="entry name" value="CT_C_D"/>
    <property type="match status" value="1"/>
</dbReference>
<proteinExistence type="predicted"/>
<dbReference type="SMART" id="SM00796">
    <property type="entry name" value="AHS1"/>
    <property type="match status" value="1"/>
</dbReference>
<dbReference type="InterPro" id="IPR003833">
    <property type="entry name" value="CT_C_D"/>
</dbReference>
<evidence type="ECO:0000259" key="1">
    <source>
        <dbReference type="SMART" id="SM00796"/>
    </source>
</evidence>
<dbReference type="GO" id="GO:0016787">
    <property type="term" value="F:hydrolase activity"/>
    <property type="evidence" value="ECO:0007669"/>
    <property type="project" value="UniProtKB-KW"/>
</dbReference>
<name>A0ABS6N8Q1_9RHOB</name>
<dbReference type="PANTHER" id="PTHR34698">
    <property type="entry name" value="5-OXOPROLINASE SUBUNIT B"/>
    <property type="match status" value="1"/>
</dbReference>
<evidence type="ECO:0000313" key="2">
    <source>
        <dbReference type="EMBL" id="MBV2360395.1"/>
    </source>
</evidence>
<comment type="caution">
    <text evidence="2">The sequence shown here is derived from an EMBL/GenBank/DDBJ whole genome shotgun (WGS) entry which is preliminary data.</text>
</comment>
<organism evidence="2 3">
    <name type="scientific">Thalassococcus arenae</name>
    <dbReference type="NCBI Taxonomy" id="2851652"/>
    <lineage>
        <taxon>Bacteria</taxon>
        <taxon>Pseudomonadati</taxon>
        <taxon>Pseudomonadota</taxon>
        <taxon>Alphaproteobacteria</taxon>
        <taxon>Rhodobacterales</taxon>
        <taxon>Roseobacteraceae</taxon>
        <taxon>Thalassococcus</taxon>
    </lineage>
</organism>
<gene>
    <name evidence="2" type="ORF">KUH32_11455</name>
</gene>